<keyword evidence="3" id="KW-0808">Transferase</keyword>
<evidence type="ECO:0000259" key="2">
    <source>
        <dbReference type="Pfam" id="PF00535"/>
    </source>
</evidence>
<feature type="transmembrane region" description="Helical" evidence="1">
    <location>
        <begin position="33"/>
        <end position="53"/>
    </location>
</feature>
<dbReference type="PANTHER" id="PTHR48090:SF7">
    <property type="entry name" value="RFBJ PROTEIN"/>
    <property type="match status" value="1"/>
</dbReference>
<dbReference type="InterPro" id="IPR019277">
    <property type="entry name" value="DUF2304"/>
</dbReference>
<protein>
    <submittedName>
        <fullName evidence="3">Family 2 glycosyl transferase</fullName>
    </submittedName>
</protein>
<evidence type="ECO:0000313" key="4">
    <source>
        <dbReference type="Proteomes" id="UP000011566"/>
    </source>
</evidence>
<dbReference type="PANTHER" id="PTHR48090">
    <property type="entry name" value="UNDECAPRENYL-PHOSPHATE 4-DEOXY-4-FORMAMIDO-L-ARABINOSE TRANSFERASE-RELATED"/>
    <property type="match status" value="1"/>
</dbReference>
<accession>M0LTI7</accession>
<organism evidence="3 4">
    <name type="scientific">Halococcus hamelinensis 100A6</name>
    <dbReference type="NCBI Taxonomy" id="1132509"/>
    <lineage>
        <taxon>Archaea</taxon>
        <taxon>Methanobacteriati</taxon>
        <taxon>Methanobacteriota</taxon>
        <taxon>Stenosarchaea group</taxon>
        <taxon>Halobacteria</taxon>
        <taxon>Halobacteriales</taxon>
        <taxon>Halococcaceae</taxon>
        <taxon>Halococcus</taxon>
    </lineage>
</organism>
<keyword evidence="1" id="KW-0472">Membrane</keyword>
<dbReference type="Pfam" id="PF10066">
    <property type="entry name" value="DUF2304"/>
    <property type="match status" value="1"/>
</dbReference>
<dbReference type="Pfam" id="PF00535">
    <property type="entry name" value="Glycos_transf_2"/>
    <property type="match status" value="1"/>
</dbReference>
<dbReference type="Gene3D" id="3.90.550.10">
    <property type="entry name" value="Spore Coat Polysaccharide Biosynthesis Protein SpsA, Chain A"/>
    <property type="match status" value="1"/>
</dbReference>
<dbReference type="InterPro" id="IPR001173">
    <property type="entry name" value="Glyco_trans_2-like"/>
</dbReference>
<comment type="caution">
    <text evidence="3">The sequence shown here is derived from an EMBL/GenBank/DDBJ whole genome shotgun (WGS) entry which is preliminary data.</text>
</comment>
<dbReference type="InterPro" id="IPR029044">
    <property type="entry name" value="Nucleotide-diphossugar_trans"/>
</dbReference>
<dbReference type="GO" id="GO:0016740">
    <property type="term" value="F:transferase activity"/>
    <property type="evidence" value="ECO:0007669"/>
    <property type="project" value="UniProtKB-KW"/>
</dbReference>
<dbReference type="PATRIC" id="fig|1132509.6.peg.3119"/>
<feature type="domain" description="Glycosyltransferase 2-like" evidence="2">
    <location>
        <begin position="120"/>
        <end position="280"/>
    </location>
</feature>
<feature type="transmembrane region" description="Helical" evidence="1">
    <location>
        <begin position="65"/>
        <end position="85"/>
    </location>
</feature>
<feature type="transmembrane region" description="Helical" evidence="1">
    <location>
        <begin position="6"/>
        <end position="21"/>
    </location>
</feature>
<sequence length="342" mass="37396">MNLPLDLLLGIVALGILLWGFERYRSRFSKSELLIAIAAAIGLFAIAFVPTVYDWVGNVLNIRRRYVTISLLANIGLIGCVLYLVSLIRNTRTRVNDLTRSLSVDQADAAIADGGEDILSIVIPAYNEEETIRDVVSSLPEKVRGHLVQPIVVSDGSADDTAIRAREDGVVVVEHPLNQGQGGALQTGFEIAMKQGASIVVTMDGDGQHPVGELEALVSPIVDDEADYVMGSRHKGTDRSGNHLLRRAGIRAFTTMINVLTKSSITDCTNGFRAIRGSELDELLLTEERFSAPELIIEARKNGLRLEEIPITIEERQAGETKKPRLGYAIGLTRTILTTWVR</sequence>
<evidence type="ECO:0000256" key="1">
    <source>
        <dbReference type="SAM" id="Phobius"/>
    </source>
</evidence>
<dbReference type="AlphaFoldDB" id="M0LTI7"/>
<dbReference type="InterPro" id="IPR050256">
    <property type="entry name" value="Glycosyltransferase_2"/>
</dbReference>
<reference evidence="3 4" key="1">
    <citation type="journal article" date="2014" name="PLoS Genet.">
        <title>Phylogenetically driven sequencing of extremely halophilic archaea reveals strategies for static and dynamic osmo-response.</title>
        <authorList>
            <person name="Becker E.A."/>
            <person name="Seitzer P.M."/>
            <person name="Tritt A."/>
            <person name="Larsen D."/>
            <person name="Krusor M."/>
            <person name="Yao A.I."/>
            <person name="Wu D."/>
            <person name="Madern D."/>
            <person name="Eisen J.A."/>
            <person name="Darling A.E."/>
            <person name="Facciotti M.T."/>
        </authorList>
    </citation>
    <scope>NUCLEOTIDE SEQUENCE [LARGE SCALE GENOMIC DNA]</scope>
    <source>
        <strain evidence="3 4">100A6</strain>
    </source>
</reference>
<proteinExistence type="predicted"/>
<gene>
    <name evidence="3" type="ORF">C447_13442</name>
</gene>
<name>M0LTI7_9EURY</name>
<dbReference type="RefSeq" id="WP_007694727.1">
    <property type="nucleotide sequence ID" value="NZ_AJRK01000085.1"/>
</dbReference>
<evidence type="ECO:0000313" key="3">
    <source>
        <dbReference type="EMBL" id="EMA36872.1"/>
    </source>
</evidence>
<dbReference type="SUPFAM" id="SSF53448">
    <property type="entry name" value="Nucleotide-diphospho-sugar transferases"/>
    <property type="match status" value="1"/>
</dbReference>
<dbReference type="Proteomes" id="UP000011566">
    <property type="component" value="Unassembled WGS sequence"/>
</dbReference>
<dbReference type="CDD" id="cd04179">
    <property type="entry name" value="DPM_DPG-synthase_like"/>
    <property type="match status" value="1"/>
</dbReference>
<keyword evidence="1" id="KW-0812">Transmembrane</keyword>
<keyword evidence="4" id="KW-1185">Reference proteome</keyword>
<dbReference type="eggNOG" id="arCOG00895">
    <property type="taxonomic scope" value="Archaea"/>
</dbReference>
<dbReference type="OrthoDB" id="11098at2157"/>
<dbReference type="EMBL" id="AOMB01000037">
    <property type="protein sequence ID" value="EMA36872.1"/>
    <property type="molecule type" value="Genomic_DNA"/>
</dbReference>
<keyword evidence="1" id="KW-1133">Transmembrane helix</keyword>